<evidence type="ECO:0000313" key="4">
    <source>
        <dbReference type="Proteomes" id="UP000348942"/>
    </source>
</evidence>
<dbReference type="Pfam" id="PF00563">
    <property type="entry name" value="EAL"/>
    <property type="match status" value="1"/>
</dbReference>
<evidence type="ECO:0000256" key="1">
    <source>
        <dbReference type="SAM" id="Phobius"/>
    </source>
</evidence>
<dbReference type="CDD" id="cd01948">
    <property type="entry name" value="EAL"/>
    <property type="match status" value="1"/>
</dbReference>
<dbReference type="SMART" id="SM00052">
    <property type="entry name" value="EAL"/>
    <property type="match status" value="1"/>
</dbReference>
<proteinExistence type="predicted"/>
<dbReference type="PROSITE" id="PS50883">
    <property type="entry name" value="EAL"/>
    <property type="match status" value="1"/>
</dbReference>
<dbReference type="Gene3D" id="3.20.20.450">
    <property type="entry name" value="EAL domain"/>
    <property type="match status" value="1"/>
</dbReference>
<dbReference type="RefSeq" id="WP_153448368.1">
    <property type="nucleotide sequence ID" value="NZ_CP045700.1"/>
</dbReference>
<dbReference type="InterPro" id="IPR035919">
    <property type="entry name" value="EAL_sf"/>
</dbReference>
<feature type="transmembrane region" description="Helical" evidence="1">
    <location>
        <begin position="226"/>
        <end position="246"/>
    </location>
</feature>
<dbReference type="AlphaFoldDB" id="A0A5Q0TH95"/>
<dbReference type="SUPFAM" id="SSF141868">
    <property type="entry name" value="EAL domain-like"/>
    <property type="match status" value="1"/>
</dbReference>
<organism evidence="3 4">
    <name type="scientific">Vibrio algicola</name>
    <dbReference type="NCBI Taxonomy" id="2662262"/>
    <lineage>
        <taxon>Bacteria</taxon>
        <taxon>Pseudomonadati</taxon>
        <taxon>Pseudomonadota</taxon>
        <taxon>Gammaproteobacteria</taxon>
        <taxon>Vibrionales</taxon>
        <taxon>Vibrionaceae</taxon>
        <taxon>Vibrio</taxon>
    </lineage>
</organism>
<keyword evidence="1" id="KW-1133">Transmembrane helix</keyword>
<dbReference type="EMBL" id="CP045700">
    <property type="protein sequence ID" value="QGA66234.1"/>
    <property type="molecule type" value="Genomic_DNA"/>
</dbReference>
<name>A0A5Q0TH95_9VIBR</name>
<dbReference type="InterPro" id="IPR050706">
    <property type="entry name" value="Cyclic-di-GMP_PDE-like"/>
</dbReference>
<sequence>MPNNFSNFKKMLTKKAFIILFIPLPFVMLACFHLSNIKLNHQLNTLAQSYVPQLEEVVDELRDENKQALYGAQNCQQIQKDLLFKAFLREMLISENGKIVCSSKRGYKEYESFASLFPNKNLQTGEYLFDFPYENSRVRSLIVVDADKNNPRRAAISVVDQRYIDVRLGLKSDDRIQNSQLTVNKVTYPKGNHVEDLPYAVSASSNYLAIKVTIAPSDTFKHDIFAIYYISIIPVSLLISLIIFLIQHWFNNRGSLIEDLKRGMKNNELYLHYQPLIASDNKQLSGVEALIRWKKPAYGNIPPDIFIPLAEQHNFINIITDFVFDKALLEWKDSNLSQPMHIGINVPPSYLLTSDCMSKLSRWVKQYQAHNLTLGIEITERQLLNQQGRAILNDIRALGIEVFIDDFGTGYTSLSILQDIKFDYLKIDRCFINTIGVESVNAPVLNSIINLAHQLNVKIVAEGVETQEQMEYLTSKNVSLLQGYFLYKPMPFSQISNLLIKGSLD</sequence>
<accession>A0A5Q0TH95</accession>
<keyword evidence="4" id="KW-1185">Reference proteome</keyword>
<gene>
    <name evidence="3" type="ORF">GFB47_12370</name>
</gene>
<evidence type="ECO:0000259" key="2">
    <source>
        <dbReference type="PROSITE" id="PS50883"/>
    </source>
</evidence>
<dbReference type="PANTHER" id="PTHR33121:SF79">
    <property type="entry name" value="CYCLIC DI-GMP PHOSPHODIESTERASE PDED-RELATED"/>
    <property type="match status" value="1"/>
</dbReference>
<dbReference type="Proteomes" id="UP000348942">
    <property type="component" value="Chromosome 2"/>
</dbReference>
<evidence type="ECO:0000313" key="3">
    <source>
        <dbReference type="EMBL" id="QGA66234.1"/>
    </source>
</evidence>
<dbReference type="PANTHER" id="PTHR33121">
    <property type="entry name" value="CYCLIC DI-GMP PHOSPHODIESTERASE PDEF"/>
    <property type="match status" value="1"/>
</dbReference>
<keyword evidence="1" id="KW-0472">Membrane</keyword>
<dbReference type="InterPro" id="IPR001633">
    <property type="entry name" value="EAL_dom"/>
</dbReference>
<dbReference type="GO" id="GO:0071111">
    <property type="term" value="F:cyclic-guanylate-specific phosphodiesterase activity"/>
    <property type="evidence" value="ECO:0007669"/>
    <property type="project" value="InterPro"/>
</dbReference>
<protein>
    <submittedName>
        <fullName evidence="3">EAL domain-containing protein</fullName>
    </submittedName>
</protein>
<reference evidence="3 4" key="1">
    <citation type="submission" date="2019-10" db="EMBL/GenBank/DDBJ databases">
        <title>Vibrio sp. nov., isolated from Coralline algae surface.</title>
        <authorList>
            <person name="Geng Y."/>
            <person name="Zhang X."/>
        </authorList>
    </citation>
    <scope>NUCLEOTIDE SEQUENCE [LARGE SCALE GENOMIC DNA]</scope>
    <source>
        <strain evidence="3 4">SM1977</strain>
    </source>
</reference>
<feature type="domain" description="EAL" evidence="2">
    <location>
        <begin position="253"/>
        <end position="503"/>
    </location>
</feature>
<keyword evidence="1" id="KW-0812">Transmembrane</keyword>